<protein>
    <submittedName>
        <fullName evidence="1">Uncharacterized protein</fullName>
    </submittedName>
</protein>
<dbReference type="AlphaFoldDB" id="A0A9P5YKZ6"/>
<evidence type="ECO:0000313" key="1">
    <source>
        <dbReference type="EMBL" id="KAF9471012.1"/>
    </source>
</evidence>
<proteinExistence type="predicted"/>
<dbReference type="EMBL" id="MU155780">
    <property type="protein sequence ID" value="KAF9471012.1"/>
    <property type="molecule type" value="Genomic_DNA"/>
</dbReference>
<gene>
    <name evidence="1" type="ORF">BDN70DRAFT_615170</name>
</gene>
<evidence type="ECO:0000313" key="2">
    <source>
        <dbReference type="Proteomes" id="UP000807469"/>
    </source>
</evidence>
<name>A0A9P5YKZ6_9AGAR</name>
<keyword evidence="2" id="KW-1185">Reference proteome</keyword>
<accession>A0A9P5YKZ6</accession>
<comment type="caution">
    <text evidence="1">The sequence shown here is derived from an EMBL/GenBank/DDBJ whole genome shotgun (WGS) entry which is preliminary data.</text>
</comment>
<organism evidence="1 2">
    <name type="scientific">Pholiota conissans</name>
    <dbReference type="NCBI Taxonomy" id="109636"/>
    <lineage>
        <taxon>Eukaryota</taxon>
        <taxon>Fungi</taxon>
        <taxon>Dikarya</taxon>
        <taxon>Basidiomycota</taxon>
        <taxon>Agaricomycotina</taxon>
        <taxon>Agaricomycetes</taxon>
        <taxon>Agaricomycetidae</taxon>
        <taxon>Agaricales</taxon>
        <taxon>Agaricineae</taxon>
        <taxon>Strophariaceae</taxon>
        <taxon>Pholiota</taxon>
    </lineage>
</organism>
<dbReference type="Proteomes" id="UP000807469">
    <property type="component" value="Unassembled WGS sequence"/>
</dbReference>
<reference evidence="1" key="1">
    <citation type="submission" date="2020-11" db="EMBL/GenBank/DDBJ databases">
        <authorList>
            <consortium name="DOE Joint Genome Institute"/>
            <person name="Ahrendt S."/>
            <person name="Riley R."/>
            <person name="Andreopoulos W."/>
            <person name="Labutti K."/>
            <person name="Pangilinan J."/>
            <person name="Ruiz-Duenas F.J."/>
            <person name="Barrasa J.M."/>
            <person name="Sanchez-Garcia M."/>
            <person name="Camarero S."/>
            <person name="Miyauchi S."/>
            <person name="Serrano A."/>
            <person name="Linde D."/>
            <person name="Babiker R."/>
            <person name="Drula E."/>
            <person name="Ayuso-Fernandez I."/>
            <person name="Pacheco R."/>
            <person name="Padilla G."/>
            <person name="Ferreira P."/>
            <person name="Barriuso J."/>
            <person name="Kellner H."/>
            <person name="Castanera R."/>
            <person name="Alfaro M."/>
            <person name="Ramirez L."/>
            <person name="Pisabarro A.G."/>
            <person name="Kuo A."/>
            <person name="Tritt A."/>
            <person name="Lipzen A."/>
            <person name="He G."/>
            <person name="Yan M."/>
            <person name="Ng V."/>
            <person name="Cullen D."/>
            <person name="Martin F."/>
            <person name="Rosso M.-N."/>
            <person name="Henrissat B."/>
            <person name="Hibbett D."/>
            <person name="Martinez A.T."/>
            <person name="Grigoriev I.V."/>
        </authorList>
    </citation>
    <scope>NUCLEOTIDE SEQUENCE</scope>
    <source>
        <strain evidence="1">CIRM-BRFM 674</strain>
    </source>
</reference>
<sequence>MEGHRKQGENREWETHHFLQRAPDISATSLLHSRRYRQLPSVNVSATSMHTLSSLHATRMSARPVSVASGTTSVLDTNDTTCDDNIRRQHSFSYALSKIPSRWTKSGTFGTAFCRGDVRFGVVLYSQLIKATAAPFLLDVIRNIVALTSRLPKTVGIVYKTTRMFCRARKLFSSIKSQAERVYLQVKARSRQYCEPWMREQYKAGKCINHLTQGINISIIYLLKLPHYVHWHRCLPYLSLFSFFSIYMLYKLNRTLTPTGTGIVRV</sequence>